<dbReference type="InterPro" id="IPR000281">
    <property type="entry name" value="HTH_RpiR"/>
</dbReference>
<proteinExistence type="predicted"/>
<dbReference type="InterPro" id="IPR001347">
    <property type="entry name" value="SIS_dom"/>
</dbReference>
<evidence type="ECO:0000256" key="1">
    <source>
        <dbReference type="ARBA" id="ARBA00023015"/>
    </source>
</evidence>
<dbReference type="InterPro" id="IPR036388">
    <property type="entry name" value="WH-like_DNA-bd_sf"/>
</dbReference>
<dbReference type="EMBL" id="JBHUIR010000049">
    <property type="protein sequence ID" value="MFD2260631.1"/>
    <property type="molecule type" value="Genomic_DNA"/>
</dbReference>
<dbReference type="PROSITE" id="PS51071">
    <property type="entry name" value="HTH_RPIR"/>
    <property type="match status" value="1"/>
</dbReference>
<keyword evidence="1" id="KW-0805">Transcription regulation</keyword>
<gene>
    <name evidence="5" type="ORF">ACFSMZ_12780</name>
</gene>
<dbReference type="CDD" id="cd05013">
    <property type="entry name" value="SIS_RpiR"/>
    <property type="match status" value="1"/>
</dbReference>
<comment type="caution">
    <text evidence="5">The sequence shown here is derived from an EMBL/GenBank/DDBJ whole genome shotgun (WGS) entry which is preliminary data.</text>
</comment>
<evidence type="ECO:0000256" key="3">
    <source>
        <dbReference type="ARBA" id="ARBA00023163"/>
    </source>
</evidence>
<dbReference type="RefSeq" id="WP_345099735.1">
    <property type="nucleotide sequence ID" value="NZ_BAABGS010000070.1"/>
</dbReference>
<dbReference type="Gene3D" id="3.40.50.10490">
    <property type="entry name" value="Glucose-6-phosphate isomerase like protein, domain 1"/>
    <property type="match status" value="1"/>
</dbReference>
<dbReference type="InterPro" id="IPR046348">
    <property type="entry name" value="SIS_dom_sf"/>
</dbReference>
<dbReference type="PANTHER" id="PTHR30514">
    <property type="entry name" value="GLUCOKINASE"/>
    <property type="match status" value="1"/>
</dbReference>
<reference evidence="6" key="1">
    <citation type="journal article" date="2019" name="Int. J. Syst. Evol. Microbiol.">
        <title>The Global Catalogue of Microorganisms (GCM) 10K type strain sequencing project: providing services to taxonomists for standard genome sequencing and annotation.</title>
        <authorList>
            <consortium name="The Broad Institute Genomics Platform"/>
            <consortium name="The Broad Institute Genome Sequencing Center for Infectious Disease"/>
            <person name="Wu L."/>
            <person name="Ma J."/>
        </authorList>
    </citation>
    <scope>NUCLEOTIDE SEQUENCE [LARGE SCALE GENOMIC DNA]</scope>
    <source>
        <strain evidence="6">KCTC 23707</strain>
    </source>
</reference>
<evidence type="ECO:0000256" key="2">
    <source>
        <dbReference type="ARBA" id="ARBA00023125"/>
    </source>
</evidence>
<evidence type="ECO:0000259" key="4">
    <source>
        <dbReference type="PROSITE" id="PS51071"/>
    </source>
</evidence>
<dbReference type="PANTHER" id="PTHR30514:SF18">
    <property type="entry name" value="RPIR-FAMILY TRANSCRIPTIONAL REGULATOR"/>
    <property type="match status" value="1"/>
</dbReference>
<organism evidence="5 6">
    <name type="scientific">Chelativorans composti</name>
    <dbReference type="NCBI Taxonomy" id="768533"/>
    <lineage>
        <taxon>Bacteria</taxon>
        <taxon>Pseudomonadati</taxon>
        <taxon>Pseudomonadota</taxon>
        <taxon>Alphaproteobacteria</taxon>
        <taxon>Hyphomicrobiales</taxon>
        <taxon>Phyllobacteriaceae</taxon>
        <taxon>Chelativorans</taxon>
    </lineage>
</organism>
<dbReference type="Pfam" id="PF01380">
    <property type="entry name" value="SIS"/>
    <property type="match status" value="1"/>
</dbReference>
<evidence type="ECO:0000313" key="5">
    <source>
        <dbReference type="EMBL" id="MFD2260631.1"/>
    </source>
</evidence>
<keyword evidence="6" id="KW-1185">Reference proteome</keyword>
<dbReference type="InterPro" id="IPR047640">
    <property type="entry name" value="RpiR-like"/>
</dbReference>
<accession>A0ABW5DM47</accession>
<name>A0ABW5DM47_9HYPH</name>
<keyword evidence="3" id="KW-0804">Transcription</keyword>
<dbReference type="Proteomes" id="UP001597373">
    <property type="component" value="Unassembled WGS sequence"/>
</dbReference>
<feature type="domain" description="HTH rpiR-type" evidence="4">
    <location>
        <begin position="4"/>
        <end position="80"/>
    </location>
</feature>
<sequence>MAEMTVEERIHEAIEQLTSAERRAARGLLANYPMLGLAPVAEFAKQAGASPATVLRFIARLGFRSYPDFQRALRDELQARTQSPLQRSRNRPRQESGNFLTAFAAQLAANISATASRIPQAEFDSACRRLADTRRACHLAGGRFTDALAAYMEAHLRLVRPGVRRLDGRMAARVDQLLDVKAGDTAILFDMRRYDPEMLDTVKLMRDRRAFVVLITDEWISPAARFAKVVLPCRVSIDRTWDANTAMFALVEALIARTTELAWPTASQRISANE</sequence>
<evidence type="ECO:0000313" key="6">
    <source>
        <dbReference type="Proteomes" id="UP001597373"/>
    </source>
</evidence>
<dbReference type="Pfam" id="PF01418">
    <property type="entry name" value="HTH_6"/>
    <property type="match status" value="1"/>
</dbReference>
<protein>
    <submittedName>
        <fullName evidence="5">MurR/RpiR family transcriptional regulator</fullName>
    </submittedName>
</protein>
<dbReference type="SUPFAM" id="SSF46689">
    <property type="entry name" value="Homeodomain-like"/>
    <property type="match status" value="1"/>
</dbReference>
<dbReference type="Gene3D" id="1.10.10.10">
    <property type="entry name" value="Winged helix-like DNA-binding domain superfamily/Winged helix DNA-binding domain"/>
    <property type="match status" value="1"/>
</dbReference>
<dbReference type="InterPro" id="IPR035472">
    <property type="entry name" value="RpiR-like_SIS"/>
</dbReference>
<keyword evidence="2" id="KW-0238">DNA-binding</keyword>
<dbReference type="SUPFAM" id="SSF53697">
    <property type="entry name" value="SIS domain"/>
    <property type="match status" value="1"/>
</dbReference>
<dbReference type="InterPro" id="IPR009057">
    <property type="entry name" value="Homeodomain-like_sf"/>
</dbReference>